<dbReference type="RefSeq" id="WP_166125160.1">
    <property type="nucleotide sequence ID" value="NZ_JAANOQ010000001.1"/>
</dbReference>
<feature type="transmembrane region" description="Helical" evidence="1">
    <location>
        <begin position="103"/>
        <end position="122"/>
    </location>
</feature>
<dbReference type="EMBL" id="JACRUN010000001">
    <property type="protein sequence ID" value="MBC5833935.1"/>
    <property type="molecule type" value="Genomic_DNA"/>
</dbReference>
<evidence type="ECO:0000313" key="3">
    <source>
        <dbReference type="Proteomes" id="UP000605990"/>
    </source>
</evidence>
<name>A0ABR7IVZ6_9FLAO</name>
<evidence type="ECO:0000256" key="1">
    <source>
        <dbReference type="SAM" id="Phobius"/>
    </source>
</evidence>
<accession>A0ABR7IVZ6</accession>
<keyword evidence="1" id="KW-1133">Transmembrane helix</keyword>
<comment type="caution">
    <text evidence="2">The sequence shown here is derived from an EMBL/GenBank/DDBJ whole genome shotgun (WGS) entry which is preliminary data.</text>
</comment>
<feature type="transmembrane region" description="Helical" evidence="1">
    <location>
        <begin position="128"/>
        <end position="146"/>
    </location>
</feature>
<keyword evidence="3" id="KW-1185">Reference proteome</keyword>
<dbReference type="Proteomes" id="UP000605990">
    <property type="component" value="Unassembled WGS sequence"/>
</dbReference>
<keyword evidence="1" id="KW-0472">Membrane</keyword>
<evidence type="ECO:0000313" key="2">
    <source>
        <dbReference type="EMBL" id="MBC5833935.1"/>
    </source>
</evidence>
<proteinExistence type="predicted"/>
<organism evidence="2 3">
    <name type="scientific">Flavobacterium bernardetii</name>
    <dbReference type="NCBI Taxonomy" id="2813823"/>
    <lineage>
        <taxon>Bacteria</taxon>
        <taxon>Pseudomonadati</taxon>
        <taxon>Bacteroidota</taxon>
        <taxon>Flavobacteriia</taxon>
        <taxon>Flavobacteriales</taxon>
        <taxon>Flavobacteriaceae</taxon>
        <taxon>Flavobacterium</taxon>
    </lineage>
</organism>
<keyword evidence="1" id="KW-0812">Transmembrane</keyword>
<sequence length="158" mass="18075">MTNWAGEIKEYLINKTVNFSIQEKENISYQYLYNLLVKIENGIIIENEELKSKVECVVNEMPNKIEGERISYNTKQLNNITNLETFVEEKYNLFKKGKFIKRYMLMGMTLGMPLGLPFGAAIGKIGLSLLIGMPIGMAIGLLIGNYKDKKTEIENRIL</sequence>
<gene>
    <name evidence="2" type="ORF">H8R27_03475</name>
</gene>
<reference evidence="2 3" key="1">
    <citation type="submission" date="2020-08" db="EMBL/GenBank/DDBJ databases">
        <title>Description of novel Flavobacterium F-408 isolate.</title>
        <authorList>
            <person name="Saticioglu I.B."/>
            <person name="Duman M."/>
            <person name="Altun S."/>
        </authorList>
    </citation>
    <scope>NUCLEOTIDE SEQUENCE [LARGE SCALE GENOMIC DNA]</scope>
    <source>
        <strain evidence="2 3">F-408</strain>
    </source>
</reference>
<evidence type="ECO:0008006" key="4">
    <source>
        <dbReference type="Google" id="ProtNLM"/>
    </source>
</evidence>
<protein>
    <recommendedName>
        <fullName evidence="4">Glycine zipper family protein</fullName>
    </recommendedName>
</protein>